<proteinExistence type="predicted"/>
<organism evidence="2 3">
    <name type="scientific">endosymbiont of Galathealinum brachiosum</name>
    <dbReference type="NCBI Taxonomy" id="2200906"/>
    <lineage>
        <taxon>Bacteria</taxon>
        <taxon>Pseudomonadati</taxon>
        <taxon>Pseudomonadota</taxon>
        <taxon>Gammaproteobacteria</taxon>
        <taxon>sulfur-oxidizing symbionts</taxon>
    </lineage>
</organism>
<gene>
    <name evidence="2" type="ORF">DIZ80_06545</name>
</gene>
<dbReference type="EMBL" id="QFXC01000008">
    <property type="protein sequence ID" value="RDH83793.1"/>
    <property type="molecule type" value="Genomic_DNA"/>
</dbReference>
<evidence type="ECO:0000313" key="3">
    <source>
        <dbReference type="Proteomes" id="UP000254266"/>
    </source>
</evidence>
<feature type="chain" id="PRO_5016911414" evidence="1">
    <location>
        <begin position="20"/>
        <end position="210"/>
    </location>
</feature>
<protein>
    <submittedName>
        <fullName evidence="2">Uncharacterized protein</fullName>
    </submittedName>
</protein>
<dbReference type="InterPro" id="IPR036280">
    <property type="entry name" value="Multihaem_cyt_sf"/>
</dbReference>
<comment type="caution">
    <text evidence="2">The sequence shown here is derived from an EMBL/GenBank/DDBJ whole genome shotgun (WGS) entry which is preliminary data.</text>
</comment>
<reference evidence="2 3" key="1">
    <citation type="journal article" date="2018" name="ISME J.">
        <title>Endosymbiont genomes yield clues of tubeworm success.</title>
        <authorList>
            <person name="Li Y."/>
            <person name="Liles M.R."/>
            <person name="Halanych K.M."/>
        </authorList>
    </citation>
    <scope>NUCLEOTIDE SEQUENCE [LARGE SCALE GENOMIC DNA]</scope>
    <source>
        <strain evidence="2">A1464</strain>
    </source>
</reference>
<accession>A0A370DG32</accession>
<keyword evidence="1" id="KW-0732">Signal</keyword>
<sequence length="210" mass="24354">MIKSIFIILLFMLSLSSQAETDNLSKVKAEVKKEKSWWQKRHDRTDLFYPHKAHMDVMEDEGDACMLCHPFSKNSIQDKKEHEKLNQINNEALEAICHDCHVEKITAPSECRLCHPDPSTVWPDDHNYNYTFFHAEDAQTNQQACTECHKQLSFCTDCHFKRNYSGGYSSTKVHRLGYKSMHGLDARIAPADCGSCHQVKYCTDCHRRIK</sequence>
<name>A0A370DG32_9GAMM</name>
<dbReference type="Gene3D" id="3.90.10.10">
    <property type="entry name" value="Cytochrome C3"/>
    <property type="match status" value="1"/>
</dbReference>
<dbReference type="Proteomes" id="UP000254266">
    <property type="component" value="Unassembled WGS sequence"/>
</dbReference>
<dbReference type="SUPFAM" id="SSF48695">
    <property type="entry name" value="Multiheme cytochromes"/>
    <property type="match status" value="1"/>
</dbReference>
<dbReference type="AlphaFoldDB" id="A0A370DG32"/>
<feature type="signal peptide" evidence="1">
    <location>
        <begin position="1"/>
        <end position="19"/>
    </location>
</feature>
<evidence type="ECO:0000256" key="1">
    <source>
        <dbReference type="SAM" id="SignalP"/>
    </source>
</evidence>
<keyword evidence="3" id="KW-1185">Reference proteome</keyword>
<evidence type="ECO:0000313" key="2">
    <source>
        <dbReference type="EMBL" id="RDH83793.1"/>
    </source>
</evidence>